<protein>
    <recommendedName>
        <fullName evidence="5">Ig-like domain-containing protein</fullName>
    </recommendedName>
</protein>
<dbReference type="PANTHER" id="PTHR35971">
    <property type="entry name" value="SI:DKEY-31G6.6"/>
    <property type="match status" value="1"/>
</dbReference>
<evidence type="ECO:0000313" key="7">
    <source>
        <dbReference type="Proteomes" id="UP001266305"/>
    </source>
</evidence>
<comment type="subcellular location">
    <subcellularLocation>
        <location evidence="1">Cytoplasm</location>
    </subcellularLocation>
</comment>
<accession>A0ABQ9TME6</accession>
<comment type="caution">
    <text evidence="6">The sequence shown here is derived from an EMBL/GenBank/DDBJ whole genome shotgun (WGS) entry which is preliminary data.</text>
</comment>
<dbReference type="InterPro" id="IPR013098">
    <property type="entry name" value="Ig_I-set"/>
</dbReference>
<keyword evidence="4" id="KW-1015">Disulfide bond</keyword>
<evidence type="ECO:0000256" key="1">
    <source>
        <dbReference type="ARBA" id="ARBA00004496"/>
    </source>
</evidence>
<feature type="domain" description="Ig-like" evidence="5">
    <location>
        <begin position="12"/>
        <end position="113"/>
    </location>
</feature>
<dbReference type="SUPFAM" id="SSF48726">
    <property type="entry name" value="Immunoglobulin"/>
    <property type="match status" value="3"/>
</dbReference>
<dbReference type="EMBL" id="JASSZA010000020">
    <property type="protein sequence ID" value="KAK2085869.1"/>
    <property type="molecule type" value="Genomic_DNA"/>
</dbReference>
<dbReference type="InterPro" id="IPR013783">
    <property type="entry name" value="Ig-like_fold"/>
</dbReference>
<keyword evidence="7" id="KW-1185">Reference proteome</keyword>
<dbReference type="SMART" id="SM00409">
    <property type="entry name" value="IG"/>
    <property type="match status" value="3"/>
</dbReference>
<dbReference type="InterPro" id="IPR007110">
    <property type="entry name" value="Ig-like_dom"/>
</dbReference>
<sequence length="332" mass="36085">MPQERPCSEGFPVFSLRPCPVSSVGSEALPARFTGGLRNEEAVEGATATLRCELSKAAPVEWRKGPKNLRDGDRHILRQEGMRCELQICGLAMADAGEYSCVCGQERTSAMLTVRGKDPLPARFIEDVRNQEATEGATATLQCELSKAAPVEWRKGSETLRDGDRYSLRRDGTRCELQIRGLSVADTGEYSCTCGQERTSATLTVRALSIKFTEGLRNKEATEGATAMLQCELSKVAPVEWQKGHETLRDGDRHSLRQDGVRCELQIRGLVVEDAGEYLCVCGKERTSATLTVRGKGHMRPGSAVLVSTCSFDTSVSARAAFSPCVCASLCP</sequence>
<dbReference type="Proteomes" id="UP001266305">
    <property type="component" value="Unassembled WGS sequence"/>
</dbReference>
<dbReference type="Gene3D" id="2.60.40.10">
    <property type="entry name" value="Immunoglobulins"/>
    <property type="match status" value="3"/>
</dbReference>
<dbReference type="InterPro" id="IPR003599">
    <property type="entry name" value="Ig_sub"/>
</dbReference>
<evidence type="ECO:0000259" key="5">
    <source>
        <dbReference type="PROSITE" id="PS50835"/>
    </source>
</evidence>
<feature type="domain" description="Ig-like" evidence="5">
    <location>
        <begin position="121"/>
        <end position="204"/>
    </location>
</feature>
<evidence type="ECO:0000313" key="6">
    <source>
        <dbReference type="EMBL" id="KAK2085869.1"/>
    </source>
</evidence>
<evidence type="ECO:0000256" key="4">
    <source>
        <dbReference type="ARBA" id="ARBA00023157"/>
    </source>
</evidence>
<dbReference type="PROSITE" id="PS50835">
    <property type="entry name" value="IG_LIKE"/>
    <property type="match status" value="2"/>
</dbReference>
<evidence type="ECO:0000256" key="2">
    <source>
        <dbReference type="ARBA" id="ARBA00022490"/>
    </source>
</evidence>
<dbReference type="SMART" id="SM00408">
    <property type="entry name" value="IGc2"/>
    <property type="match status" value="3"/>
</dbReference>
<keyword evidence="3" id="KW-0597">Phosphoprotein</keyword>
<name>A0ABQ9TME6_SAGOE</name>
<dbReference type="InterPro" id="IPR003598">
    <property type="entry name" value="Ig_sub2"/>
</dbReference>
<evidence type="ECO:0000256" key="3">
    <source>
        <dbReference type="ARBA" id="ARBA00022553"/>
    </source>
</evidence>
<dbReference type="PANTHER" id="PTHR35971:SF5">
    <property type="entry name" value="OBSCURIN LIKE CYTOSKELETAL ADAPTOR 1"/>
    <property type="match status" value="1"/>
</dbReference>
<organism evidence="6 7">
    <name type="scientific">Saguinus oedipus</name>
    <name type="common">Cotton-top tamarin</name>
    <name type="synonym">Oedipomidas oedipus</name>
    <dbReference type="NCBI Taxonomy" id="9490"/>
    <lineage>
        <taxon>Eukaryota</taxon>
        <taxon>Metazoa</taxon>
        <taxon>Chordata</taxon>
        <taxon>Craniata</taxon>
        <taxon>Vertebrata</taxon>
        <taxon>Euteleostomi</taxon>
        <taxon>Mammalia</taxon>
        <taxon>Eutheria</taxon>
        <taxon>Euarchontoglires</taxon>
        <taxon>Primates</taxon>
        <taxon>Haplorrhini</taxon>
        <taxon>Platyrrhini</taxon>
        <taxon>Cebidae</taxon>
        <taxon>Callitrichinae</taxon>
        <taxon>Saguinus</taxon>
    </lineage>
</organism>
<dbReference type="Pfam" id="PF07679">
    <property type="entry name" value="I-set"/>
    <property type="match status" value="3"/>
</dbReference>
<dbReference type="InterPro" id="IPR052385">
    <property type="entry name" value="Obscurin/Obscurin-like_Reg"/>
</dbReference>
<reference evidence="6 7" key="1">
    <citation type="submission" date="2023-05" db="EMBL/GenBank/DDBJ databases">
        <title>B98-5 Cell Line De Novo Hybrid Assembly: An Optical Mapping Approach.</title>
        <authorList>
            <person name="Kananen K."/>
            <person name="Auerbach J.A."/>
            <person name="Kautto E."/>
            <person name="Blachly J.S."/>
        </authorList>
    </citation>
    <scope>NUCLEOTIDE SEQUENCE [LARGE SCALE GENOMIC DNA]</scope>
    <source>
        <strain evidence="6">B95-8</strain>
        <tissue evidence="6">Cell line</tissue>
    </source>
</reference>
<proteinExistence type="predicted"/>
<gene>
    <name evidence="6" type="ORF">P7K49_035294</name>
</gene>
<dbReference type="InterPro" id="IPR036179">
    <property type="entry name" value="Ig-like_dom_sf"/>
</dbReference>
<keyword evidence="2" id="KW-0963">Cytoplasm</keyword>